<dbReference type="Pfam" id="PF13641">
    <property type="entry name" value="Glyco_tranf_2_3"/>
    <property type="match status" value="1"/>
</dbReference>
<evidence type="ECO:0000256" key="4">
    <source>
        <dbReference type="SAM" id="MobiDB-lite"/>
    </source>
</evidence>
<feature type="compositionally biased region" description="Basic and acidic residues" evidence="4">
    <location>
        <begin position="610"/>
        <end position="619"/>
    </location>
</feature>
<dbReference type="Proteomes" id="UP000002700">
    <property type="component" value="Chromosome II"/>
</dbReference>
<proteinExistence type="inferred from homology"/>
<evidence type="ECO:0000256" key="1">
    <source>
        <dbReference type="ARBA" id="ARBA00006739"/>
    </source>
</evidence>
<dbReference type="EMBL" id="CP000125">
    <property type="protein sequence ID" value="ABA53535.1"/>
    <property type="molecule type" value="Genomic_DNA"/>
</dbReference>
<evidence type="ECO:0000313" key="5">
    <source>
        <dbReference type="EMBL" id="ABA53535.1"/>
    </source>
</evidence>
<feature type="compositionally biased region" description="Basic and acidic residues" evidence="4">
    <location>
        <begin position="85"/>
        <end position="106"/>
    </location>
</feature>
<dbReference type="AlphaFoldDB" id="Q3JK32"/>
<feature type="compositionally biased region" description="Basic residues" evidence="4">
    <location>
        <begin position="587"/>
        <end position="602"/>
    </location>
</feature>
<feature type="compositionally biased region" description="Basic and acidic residues" evidence="4">
    <location>
        <begin position="230"/>
        <end position="241"/>
    </location>
</feature>
<reference evidence="5 6" key="1">
    <citation type="submission" date="2005-09" db="EMBL/GenBank/DDBJ databases">
        <authorList>
            <person name="Woods D.E."/>
            <person name="Nierman W.C."/>
        </authorList>
    </citation>
    <scope>NUCLEOTIDE SEQUENCE [LARGE SCALE GENOMIC DNA]</scope>
    <source>
        <strain evidence="5 6">1710b</strain>
    </source>
</reference>
<feature type="region of interest" description="Disordered" evidence="4">
    <location>
        <begin position="85"/>
        <end position="146"/>
    </location>
</feature>
<accession>Q3JK32</accession>
<protein>
    <submittedName>
        <fullName evidence="5">Putative glycosyltransferase</fullName>
    </submittedName>
</protein>
<feature type="compositionally biased region" description="Low complexity" evidence="4">
    <location>
        <begin position="342"/>
        <end position="363"/>
    </location>
</feature>
<dbReference type="KEGG" id="bpm:BURPS1710b_A0913"/>
<dbReference type="CDD" id="cd00761">
    <property type="entry name" value="Glyco_tranf_GTA_type"/>
    <property type="match status" value="1"/>
</dbReference>
<dbReference type="HOGENOM" id="CLU_288317_0_0_4"/>
<feature type="compositionally biased region" description="Basic and acidic residues" evidence="4">
    <location>
        <begin position="460"/>
        <end position="470"/>
    </location>
</feature>
<organism evidence="5 6">
    <name type="scientific">Burkholderia pseudomallei (strain 1710b)</name>
    <dbReference type="NCBI Taxonomy" id="320372"/>
    <lineage>
        <taxon>Bacteria</taxon>
        <taxon>Pseudomonadati</taxon>
        <taxon>Pseudomonadota</taxon>
        <taxon>Betaproteobacteria</taxon>
        <taxon>Burkholderiales</taxon>
        <taxon>Burkholderiaceae</taxon>
        <taxon>Burkholderia</taxon>
        <taxon>pseudomallei group</taxon>
    </lineage>
</organism>
<dbReference type="SUPFAM" id="SSF53448">
    <property type="entry name" value="Nucleotide-diphospho-sugar transferases"/>
    <property type="match status" value="1"/>
</dbReference>
<dbReference type="EnsemblBacteria" id="ABA53535">
    <property type="protein sequence ID" value="ABA53535"/>
    <property type="gene ID" value="BURPS1710b_A0913"/>
</dbReference>
<feature type="compositionally biased region" description="Basic residues" evidence="4">
    <location>
        <begin position="170"/>
        <end position="209"/>
    </location>
</feature>
<feature type="compositionally biased region" description="Basic residues" evidence="4">
    <location>
        <begin position="689"/>
        <end position="699"/>
    </location>
</feature>
<feature type="compositionally biased region" description="Basic and acidic residues" evidence="4">
    <location>
        <begin position="210"/>
        <end position="220"/>
    </location>
</feature>
<dbReference type="PANTHER" id="PTHR43179:SF12">
    <property type="entry name" value="GALACTOFURANOSYLTRANSFERASE GLFT2"/>
    <property type="match status" value="1"/>
</dbReference>
<feature type="region of interest" description="Disordered" evidence="4">
    <location>
        <begin position="163"/>
        <end position="625"/>
    </location>
</feature>
<comment type="similarity">
    <text evidence="1">Belongs to the glycosyltransferase 2 family.</text>
</comment>
<gene>
    <name evidence="5" type="ordered locus">BURPS1710b_A0913</name>
</gene>
<feature type="region of interest" description="Disordered" evidence="4">
    <location>
        <begin position="664"/>
        <end position="722"/>
    </location>
</feature>
<evidence type="ECO:0000256" key="3">
    <source>
        <dbReference type="ARBA" id="ARBA00022679"/>
    </source>
</evidence>
<keyword evidence="2" id="KW-0328">Glycosyltransferase</keyword>
<feature type="compositionally biased region" description="Basic and acidic residues" evidence="4">
    <location>
        <begin position="664"/>
        <end position="685"/>
    </location>
</feature>
<evidence type="ECO:0000256" key="2">
    <source>
        <dbReference type="ARBA" id="ARBA00022676"/>
    </source>
</evidence>
<dbReference type="PANTHER" id="PTHR43179">
    <property type="entry name" value="RHAMNOSYLTRANSFERASE WBBL"/>
    <property type="match status" value="1"/>
</dbReference>
<name>Q3JK32_BURP1</name>
<dbReference type="CAZy" id="GT2">
    <property type="family name" value="Glycosyltransferase Family 2"/>
</dbReference>
<feature type="compositionally biased region" description="Basic and acidic residues" evidence="4">
    <location>
        <begin position="14"/>
        <end position="35"/>
    </location>
</feature>
<feature type="compositionally biased region" description="Basic and acidic residues" evidence="4">
    <location>
        <begin position="325"/>
        <end position="336"/>
    </location>
</feature>
<feature type="compositionally biased region" description="Low complexity" evidence="4">
    <location>
        <begin position="414"/>
        <end position="425"/>
    </location>
</feature>
<feature type="compositionally biased region" description="Basic and acidic residues" evidence="4">
    <location>
        <begin position="251"/>
        <end position="276"/>
    </location>
</feature>
<dbReference type="GO" id="GO:0016757">
    <property type="term" value="F:glycosyltransferase activity"/>
    <property type="evidence" value="ECO:0007669"/>
    <property type="project" value="UniProtKB-KW"/>
</dbReference>
<sequence>MHGEYASETSLCRPRGEDRRGRRRPGPDDPGDSRRYLAAPRHRVGRGRARRALLLRREAALFGRCAGAGGGERQHVAGAYADADGRDDQQRAADAAHRCGNRDHQEPRRRRAGRRAVQAERVGHAEHVADSRRDRRAARDAGPSGQTVARLVVVRVGRRGGEHRFDRRDARARRQAAHAHGRRGRRLRARRSGRRGARARQGRRARAGRRRDDQRLEARRAPRHALHGGPAERSRCDHRVPVGDPGGRAGQADRRDPDLARRQGPRTDRADRERARAVVSASARDEQAGRSDEDARVPEERRAAPEIGPRARGGGAHPVSAHVGLDQRERRSEGLPRRQRPVRAAGRRAAAAARGARAALHGRASARRRGEAAARPARGGAREVRRQVPRAAGDRSQGCRVAAQREGCGRHLRAAAQPCAGAVGAEGRHGRQHPPRRCGAAPGRAGQAEEGADPVGGDAARPDPRHERRVPAPQPVPWHRGSGSRRARVQPAAVRPRADERGAGAIRCRRQGQSRAADSRVRAAEGSERRKPAQPAHRDAVRADGCEEPRDRADRTDPRHRQELSRGQPRRARRAFGQARAADRRGHAARLARSPLRHRGKARPVGIAERSGRARRGDSRNVGAGAVVHPERRAPAESVGAADVAAPVAIPRRPREALRHGDRRFAADPRRHRRDDLRRTRRLDVPRAALRHAHRRRDRRRDQAAAHRGRATARRDLQRRAGAHARLRPRLCGRARISERMTRACSIDEVTMKISVLVPTFRRPADLARCLIALQRQRVAPDEVIVVARPDDDVTHERLADPAVRGALALRIVTVDVPGQVAALNRGLDAARGDVIAITDDDAAPRVDWIERIGAIFAADPRVGAVGGRDWVHEKGRLLDGEQPLVGRLTVSGKIVGNHHLGVGGAREVDTLKGANMSYRRTAIEGLRFDTRLRGAGAQTHNDTSFSMCVKRAGWKLVYDPAVAVDHYPAERFDDDRRDAASMAALSNAAYNLHLTLREHLSPVRREIAWWWWTFVGTRAYPGLVHVVLSAAAKNGASMRARWRAVRRGARDARRVSIAPHAGIAQ</sequence>
<evidence type="ECO:0000313" key="6">
    <source>
        <dbReference type="Proteomes" id="UP000002700"/>
    </source>
</evidence>
<feature type="compositionally biased region" description="Basic and acidic residues" evidence="4">
    <location>
        <begin position="117"/>
        <end position="139"/>
    </location>
</feature>
<dbReference type="Gene3D" id="3.90.550.10">
    <property type="entry name" value="Spore Coat Polysaccharide Biosynthesis Protein SpsA, Chain A"/>
    <property type="match status" value="1"/>
</dbReference>
<dbReference type="InterPro" id="IPR029044">
    <property type="entry name" value="Nucleotide-diphossugar_trans"/>
</dbReference>
<feature type="region of interest" description="Disordered" evidence="4">
    <location>
        <begin position="1"/>
        <end position="46"/>
    </location>
</feature>
<keyword evidence="3 5" id="KW-0808">Transferase</keyword>
<feature type="compositionally biased region" description="Basic and acidic residues" evidence="4">
    <location>
        <begin position="283"/>
        <end position="304"/>
    </location>
</feature>
<feature type="compositionally biased region" description="Basic and acidic residues" evidence="4">
    <location>
        <begin position="517"/>
        <end position="564"/>
    </location>
</feature>